<dbReference type="Proteomes" id="UP001476798">
    <property type="component" value="Unassembled WGS sequence"/>
</dbReference>
<protein>
    <submittedName>
        <fullName evidence="1">Uncharacterized protein</fullName>
    </submittedName>
</protein>
<evidence type="ECO:0000313" key="1">
    <source>
        <dbReference type="EMBL" id="MEQ2163679.1"/>
    </source>
</evidence>
<gene>
    <name evidence="1" type="ORF">GOODEAATRI_032752</name>
</gene>
<comment type="caution">
    <text evidence="1">The sequence shown here is derived from an EMBL/GenBank/DDBJ whole genome shotgun (WGS) entry which is preliminary data.</text>
</comment>
<reference evidence="1 2" key="1">
    <citation type="submission" date="2021-06" db="EMBL/GenBank/DDBJ databases">
        <authorList>
            <person name="Palmer J.M."/>
        </authorList>
    </citation>
    <scope>NUCLEOTIDE SEQUENCE [LARGE SCALE GENOMIC DNA]</scope>
    <source>
        <strain evidence="1 2">GA_2019</strain>
        <tissue evidence="1">Muscle</tissue>
    </source>
</reference>
<feature type="non-terminal residue" evidence="1">
    <location>
        <position position="1"/>
    </location>
</feature>
<dbReference type="EMBL" id="JAHRIO010016303">
    <property type="protein sequence ID" value="MEQ2163679.1"/>
    <property type="molecule type" value="Genomic_DNA"/>
</dbReference>
<evidence type="ECO:0000313" key="2">
    <source>
        <dbReference type="Proteomes" id="UP001476798"/>
    </source>
</evidence>
<proteinExistence type="predicted"/>
<sequence>NHKELCAARTYSAVDYRSISEEPSRPIGTIRCPLGTHLRICCFNSFITEGRSLHEQEAFSSRLSTTYFVKLPDVNRHCDEVAWPDSFILDQIRSWNRVGSVASW</sequence>
<keyword evidence="2" id="KW-1185">Reference proteome</keyword>
<accession>A0ABV0MYJ0</accession>
<name>A0ABV0MYJ0_9TELE</name>
<organism evidence="1 2">
    <name type="scientific">Goodea atripinnis</name>
    <dbReference type="NCBI Taxonomy" id="208336"/>
    <lineage>
        <taxon>Eukaryota</taxon>
        <taxon>Metazoa</taxon>
        <taxon>Chordata</taxon>
        <taxon>Craniata</taxon>
        <taxon>Vertebrata</taxon>
        <taxon>Euteleostomi</taxon>
        <taxon>Actinopterygii</taxon>
        <taxon>Neopterygii</taxon>
        <taxon>Teleostei</taxon>
        <taxon>Neoteleostei</taxon>
        <taxon>Acanthomorphata</taxon>
        <taxon>Ovalentaria</taxon>
        <taxon>Atherinomorphae</taxon>
        <taxon>Cyprinodontiformes</taxon>
        <taxon>Goodeidae</taxon>
        <taxon>Goodea</taxon>
    </lineage>
</organism>